<organism evidence="11 12">
    <name type="scientific">Hathewaya proteolytica DSM 3090</name>
    <dbReference type="NCBI Taxonomy" id="1121331"/>
    <lineage>
        <taxon>Bacteria</taxon>
        <taxon>Bacillati</taxon>
        <taxon>Bacillota</taxon>
        <taxon>Clostridia</taxon>
        <taxon>Eubacteriales</taxon>
        <taxon>Clostridiaceae</taxon>
        <taxon>Hathewaya</taxon>
    </lineage>
</organism>
<evidence type="ECO:0000256" key="1">
    <source>
        <dbReference type="ARBA" id="ARBA00000085"/>
    </source>
</evidence>
<dbReference type="InterPro" id="IPR003660">
    <property type="entry name" value="HAMP_dom"/>
</dbReference>
<proteinExistence type="predicted"/>
<dbReference type="GO" id="GO:0000155">
    <property type="term" value="F:phosphorelay sensor kinase activity"/>
    <property type="evidence" value="ECO:0007669"/>
    <property type="project" value="InterPro"/>
</dbReference>
<keyword evidence="4" id="KW-0597">Phosphoprotein</keyword>
<dbReference type="GO" id="GO:0005886">
    <property type="term" value="C:plasma membrane"/>
    <property type="evidence" value="ECO:0007669"/>
    <property type="project" value="TreeGrafter"/>
</dbReference>
<evidence type="ECO:0000256" key="2">
    <source>
        <dbReference type="ARBA" id="ARBA00004141"/>
    </source>
</evidence>
<dbReference type="CDD" id="cd00082">
    <property type="entry name" value="HisKA"/>
    <property type="match status" value="1"/>
</dbReference>
<dbReference type="OrthoDB" id="84942at2"/>
<evidence type="ECO:0000256" key="5">
    <source>
        <dbReference type="ARBA" id="ARBA00022679"/>
    </source>
</evidence>
<dbReference type="PROSITE" id="PS50885">
    <property type="entry name" value="HAMP"/>
    <property type="match status" value="1"/>
</dbReference>
<keyword evidence="8" id="KW-1133">Transmembrane helix</keyword>
<keyword evidence="12" id="KW-1185">Reference proteome</keyword>
<comment type="subcellular location">
    <subcellularLocation>
        <location evidence="2">Membrane</location>
        <topology evidence="2">Multi-pass membrane protein</topology>
    </subcellularLocation>
</comment>
<dbReference type="EC" id="2.7.13.3" evidence="3"/>
<reference evidence="11 12" key="1">
    <citation type="submission" date="2016-11" db="EMBL/GenBank/DDBJ databases">
        <authorList>
            <person name="Jaros S."/>
            <person name="Januszkiewicz K."/>
            <person name="Wedrychowicz H."/>
        </authorList>
    </citation>
    <scope>NUCLEOTIDE SEQUENCE [LARGE SCALE GENOMIC DNA]</scope>
    <source>
        <strain evidence="11 12">DSM 3090</strain>
    </source>
</reference>
<sequence>MEVAKEATAKIQNQDLDFTIQHSGITEIDEMLFSVDQMRAALKESLESQWKMEKNKRDQISAMAHDIKTPLTIIHGNTALLDETEQTSEQQQCTNYILSAANQ</sequence>
<keyword evidence="5" id="KW-0808">Transferase</keyword>
<name>A0A1M6RCF8_9CLOT</name>
<evidence type="ECO:0000313" key="11">
    <source>
        <dbReference type="EMBL" id="SHK30027.1"/>
    </source>
</evidence>
<feature type="domain" description="HAMP" evidence="10">
    <location>
        <begin position="6"/>
        <end position="47"/>
    </location>
</feature>
<gene>
    <name evidence="11" type="ORF">SAMN02745248_02252</name>
</gene>
<evidence type="ECO:0000256" key="7">
    <source>
        <dbReference type="ARBA" id="ARBA00022777"/>
    </source>
</evidence>
<dbReference type="Proteomes" id="UP000183952">
    <property type="component" value="Unassembled WGS sequence"/>
</dbReference>
<keyword evidence="6" id="KW-0812">Transmembrane</keyword>
<dbReference type="PANTHER" id="PTHR45528:SF8">
    <property type="entry name" value="HISTIDINE KINASE"/>
    <property type="match status" value="1"/>
</dbReference>
<evidence type="ECO:0000313" key="12">
    <source>
        <dbReference type="Proteomes" id="UP000183952"/>
    </source>
</evidence>
<dbReference type="InterPro" id="IPR003661">
    <property type="entry name" value="HisK_dim/P_dom"/>
</dbReference>
<protein>
    <recommendedName>
        <fullName evidence="3">histidine kinase</fullName>
        <ecNumber evidence="3">2.7.13.3</ecNumber>
    </recommendedName>
</protein>
<evidence type="ECO:0000256" key="8">
    <source>
        <dbReference type="ARBA" id="ARBA00022989"/>
    </source>
</evidence>
<dbReference type="STRING" id="1121331.SAMN02745248_02252"/>
<evidence type="ECO:0000259" key="10">
    <source>
        <dbReference type="PROSITE" id="PS50885"/>
    </source>
</evidence>
<evidence type="ECO:0000256" key="3">
    <source>
        <dbReference type="ARBA" id="ARBA00012438"/>
    </source>
</evidence>
<dbReference type="InterPro" id="IPR050398">
    <property type="entry name" value="HssS/ArlS-like"/>
</dbReference>
<dbReference type="PANTHER" id="PTHR45528">
    <property type="entry name" value="SENSOR HISTIDINE KINASE CPXA"/>
    <property type="match status" value="1"/>
</dbReference>
<dbReference type="EMBL" id="FRAD01000021">
    <property type="protein sequence ID" value="SHK30027.1"/>
    <property type="molecule type" value="Genomic_DNA"/>
</dbReference>
<comment type="catalytic activity">
    <reaction evidence="1">
        <text>ATP + protein L-histidine = ADP + protein N-phospho-L-histidine.</text>
        <dbReference type="EC" id="2.7.13.3"/>
    </reaction>
</comment>
<keyword evidence="9" id="KW-0472">Membrane</keyword>
<dbReference type="Gene3D" id="1.10.287.130">
    <property type="match status" value="1"/>
</dbReference>
<evidence type="ECO:0000256" key="6">
    <source>
        <dbReference type="ARBA" id="ARBA00022692"/>
    </source>
</evidence>
<dbReference type="Pfam" id="PF00512">
    <property type="entry name" value="HisKA"/>
    <property type="match status" value="1"/>
</dbReference>
<dbReference type="SUPFAM" id="SSF47384">
    <property type="entry name" value="Homodimeric domain of signal transducing histidine kinase"/>
    <property type="match status" value="1"/>
</dbReference>
<evidence type="ECO:0000256" key="4">
    <source>
        <dbReference type="ARBA" id="ARBA00022553"/>
    </source>
</evidence>
<accession>A0A1M6RCF8</accession>
<dbReference type="AlphaFoldDB" id="A0A1M6RCF8"/>
<evidence type="ECO:0000256" key="9">
    <source>
        <dbReference type="ARBA" id="ARBA00023136"/>
    </source>
</evidence>
<keyword evidence="7 11" id="KW-0418">Kinase</keyword>
<dbReference type="InterPro" id="IPR036097">
    <property type="entry name" value="HisK_dim/P_sf"/>
</dbReference>